<feature type="region of interest" description="Disordered" evidence="7">
    <location>
        <begin position="1"/>
        <end position="26"/>
    </location>
</feature>
<gene>
    <name evidence="10" type="ORF">BZ3500_MVSOF-1268-A1-R1_CHR4-4G07503</name>
</gene>
<dbReference type="EMBL" id="FMWP01000089">
    <property type="protein sequence ID" value="SCZ96637.1"/>
    <property type="molecule type" value="Genomic_DNA"/>
</dbReference>
<evidence type="ECO:0000256" key="4">
    <source>
        <dbReference type="ARBA" id="ARBA00023125"/>
    </source>
</evidence>
<dbReference type="Gene3D" id="2.60.40.1450">
    <property type="entry name" value="LAG1, DNA binding domain"/>
    <property type="match status" value="1"/>
</dbReference>
<protein>
    <submittedName>
        <fullName evidence="10">BZ3500_MvSof-1268-A1-R1_Chr4-4g07503 protein</fullName>
    </submittedName>
</protein>
<sequence>MVSPATASGSNAGRRPSTSTSSSPSMTAVYGFDPAPAPPLGILMHCISGTSAAHASASAPSSSTPYSAFLKPGHMSHSSMPAPLSFSPLASAFGGSEGIAPLAGARPHLSLPLSQPLPGPAAFSLACAPNGLGHVSYPAPDSFVAASRDTAFLAHTLHPEPARDTMAHQPPSSSSSSSSSLSSSMPPVHASRSGFDSPTLPVHQAWKTFDTALGAIRGAAGRNIDFSAAAYPNTTDHSRRNSASSTTGGAQGSPRCAEAASTSTQTSLPPIDPYKHKSSPVLGAFPMSTDSLAFPTERSYPLNPCSSSGLNGHQPHPIPNFVTNERQGEVYSASHIHRTHSDMPHSLSQGFDAALPAHAPASPTLCQKRKRTSMLGEDLARHHRTREYPEVALLDSMRCSSLTVALTPPSKFPLTTITCLHASVGQKSYGNEKRFLNPPPMVRVTGPLHRLSSYPRLVVEVVSDNGIYCSREHSAIESEDGTTADPDARYYLRSLHIGKAGKAKTFRLELSLHPCDRPAPPKPLFQNGSVRKAEPMETMETLNEALASFSSAEMQIISKPSKKTVRARNTGSCLFAESTIALFNRINAQTVRTTFAVTEEGRLSSRAYQWTAFKIHVTKRAEGGEDADQDVGETFFRHQADGGPEAVTYGSEIVLTDLMTGVTSEPMIVRKVEKGHVFLGARGPVAQLQKLALARVNDCGYSIYLSPSSDGIDKDGLSQHSESYTYGTEHDPDGYPSDDDSAGAKKFLSYQPPVGSLPADDQDNLGYHIVTDFMTWTVVGIDSFSYSYFDTSPEANSPLRLSSLRPITPFPLVQSRPAFDPHTHTCSFAVSDFFNNEVERSPMELWLGPLGPLATKIIQAGEFAAQPTPLEPGFPNVATGTKAERTKIPSNPLITRQVKSSVISFELPSIEAILAISCSPLAASRESPATAGTSGTSLLVPMSTQAVHRDVQALSEQLRARSVGEAAEVSNASQTASLSRSAISLPLLFIRKDGIGYQSERSIVLEPNPYAASRADAWSISFT</sequence>
<reference evidence="11" key="1">
    <citation type="submission" date="2016-10" db="EMBL/GenBank/DDBJ databases">
        <authorList>
            <person name="Jeantristanb JTB J.-T."/>
            <person name="Ricardo R."/>
        </authorList>
    </citation>
    <scope>NUCLEOTIDE SEQUENCE [LARGE SCALE GENOMIC DNA]</scope>
</reference>
<keyword evidence="4" id="KW-0238">DNA-binding</keyword>
<feature type="compositionally biased region" description="Low complexity" evidence="7">
    <location>
        <begin position="172"/>
        <end position="184"/>
    </location>
</feature>
<dbReference type="InterPro" id="IPR008967">
    <property type="entry name" value="p53-like_TF_DNA-bd_sf"/>
</dbReference>
<dbReference type="InterPro" id="IPR015351">
    <property type="entry name" value="RBP-J/Cbf11/Cbf12_DNA-bd"/>
</dbReference>
<dbReference type="SMART" id="SM01267">
    <property type="entry name" value="LAG1_DNAbind"/>
    <property type="match status" value="1"/>
</dbReference>
<dbReference type="STRING" id="289078.A0A2X0KUD9"/>
<dbReference type="Gene3D" id="2.80.10.50">
    <property type="match status" value="1"/>
</dbReference>
<dbReference type="Pfam" id="PF09271">
    <property type="entry name" value="LAG1-DNAbind"/>
    <property type="match status" value="1"/>
</dbReference>
<dbReference type="SUPFAM" id="SSF49417">
    <property type="entry name" value="p53-like transcription factors"/>
    <property type="match status" value="1"/>
</dbReference>
<organism evidence="10 11">
    <name type="scientific">Microbotryum saponariae</name>
    <dbReference type="NCBI Taxonomy" id="289078"/>
    <lineage>
        <taxon>Eukaryota</taxon>
        <taxon>Fungi</taxon>
        <taxon>Dikarya</taxon>
        <taxon>Basidiomycota</taxon>
        <taxon>Pucciniomycotina</taxon>
        <taxon>Microbotryomycetes</taxon>
        <taxon>Microbotryales</taxon>
        <taxon>Microbotryaceae</taxon>
        <taxon>Microbotryum</taxon>
    </lineage>
</organism>
<keyword evidence="6" id="KW-0539">Nucleus</keyword>
<feature type="region of interest" description="Disordered" evidence="7">
    <location>
        <begin position="712"/>
        <end position="742"/>
    </location>
</feature>
<feature type="compositionally biased region" description="Low complexity" evidence="7">
    <location>
        <begin position="14"/>
        <end position="25"/>
    </location>
</feature>
<dbReference type="OrthoDB" id="5600360at2759"/>
<dbReference type="Pfam" id="PF09270">
    <property type="entry name" value="BTD"/>
    <property type="match status" value="1"/>
</dbReference>
<evidence type="ECO:0000256" key="1">
    <source>
        <dbReference type="ARBA" id="ARBA00004123"/>
    </source>
</evidence>
<dbReference type="GO" id="GO:0005634">
    <property type="term" value="C:nucleus"/>
    <property type="evidence" value="ECO:0007669"/>
    <property type="project" value="UniProtKB-SubCell"/>
</dbReference>
<dbReference type="Proteomes" id="UP000249723">
    <property type="component" value="Unassembled WGS sequence"/>
</dbReference>
<dbReference type="InterPro" id="IPR036358">
    <property type="entry name" value="BTD_sf"/>
</dbReference>
<feature type="region of interest" description="Disordered" evidence="7">
    <location>
        <begin position="231"/>
        <end position="272"/>
    </location>
</feature>
<comment type="subcellular location">
    <subcellularLocation>
        <location evidence="1">Nucleus</location>
    </subcellularLocation>
</comment>
<feature type="domain" description="RBP-J/Cbf11/Cbf12 DNA binding" evidence="8">
    <location>
        <begin position="416"/>
        <end position="571"/>
    </location>
</feature>
<evidence type="ECO:0000256" key="2">
    <source>
        <dbReference type="ARBA" id="ARBA00009704"/>
    </source>
</evidence>
<comment type="similarity">
    <text evidence="2">Belongs to the Su(H) family.</text>
</comment>
<dbReference type="GO" id="GO:0000978">
    <property type="term" value="F:RNA polymerase II cis-regulatory region sequence-specific DNA binding"/>
    <property type="evidence" value="ECO:0007669"/>
    <property type="project" value="InterPro"/>
</dbReference>
<evidence type="ECO:0000259" key="9">
    <source>
        <dbReference type="SMART" id="SM01268"/>
    </source>
</evidence>
<dbReference type="GO" id="GO:0001228">
    <property type="term" value="F:DNA-binding transcription activator activity, RNA polymerase II-specific"/>
    <property type="evidence" value="ECO:0007669"/>
    <property type="project" value="InterPro"/>
</dbReference>
<dbReference type="SMART" id="SM01268">
    <property type="entry name" value="BTD"/>
    <property type="match status" value="1"/>
</dbReference>
<evidence type="ECO:0000256" key="3">
    <source>
        <dbReference type="ARBA" id="ARBA00023015"/>
    </source>
</evidence>
<dbReference type="AlphaFoldDB" id="A0A2X0KUD9"/>
<evidence type="ECO:0000256" key="7">
    <source>
        <dbReference type="SAM" id="MobiDB-lite"/>
    </source>
</evidence>
<dbReference type="SUPFAM" id="SSF110217">
    <property type="entry name" value="DNA-binding protein LAG-1 (CSL)"/>
    <property type="match status" value="1"/>
</dbReference>
<feature type="domain" description="Beta-trefoil DNA-binding" evidence="9">
    <location>
        <begin position="572"/>
        <end position="944"/>
    </location>
</feature>
<feature type="region of interest" description="Disordered" evidence="7">
    <location>
        <begin position="162"/>
        <end position="196"/>
    </location>
</feature>
<dbReference type="PANTHER" id="PTHR10665">
    <property type="entry name" value="RECOMBINING BINDING PROTEIN SUPPRESSOR OF HAIRLESS"/>
    <property type="match status" value="1"/>
</dbReference>
<evidence type="ECO:0000313" key="11">
    <source>
        <dbReference type="Proteomes" id="UP000249723"/>
    </source>
</evidence>
<feature type="compositionally biased region" description="Polar residues" evidence="7">
    <location>
        <begin position="1"/>
        <end position="11"/>
    </location>
</feature>
<name>A0A2X0KUD9_9BASI</name>
<dbReference type="InterPro" id="IPR015350">
    <property type="entry name" value="Beta-trefoil_DNA-bd_dom"/>
</dbReference>
<evidence type="ECO:0000256" key="6">
    <source>
        <dbReference type="ARBA" id="ARBA00023242"/>
    </source>
</evidence>
<accession>A0A2X0KUD9</accession>
<keyword evidence="11" id="KW-1185">Reference proteome</keyword>
<dbReference type="InterPro" id="IPR037095">
    <property type="entry name" value="RBP-J/Cbf11_DNA-bd_sf"/>
</dbReference>
<evidence type="ECO:0000256" key="5">
    <source>
        <dbReference type="ARBA" id="ARBA00023163"/>
    </source>
</evidence>
<keyword evidence="5" id="KW-0804">Transcription</keyword>
<evidence type="ECO:0000259" key="8">
    <source>
        <dbReference type="SMART" id="SM01267"/>
    </source>
</evidence>
<evidence type="ECO:0000313" key="10">
    <source>
        <dbReference type="EMBL" id="SCZ96637.1"/>
    </source>
</evidence>
<proteinExistence type="inferred from homology"/>
<dbReference type="InterPro" id="IPR040159">
    <property type="entry name" value="CLS_fam"/>
</dbReference>
<keyword evidence="3" id="KW-0805">Transcription regulation</keyword>